<sequence length="696" mass="78915">MNHTPKGQIYADLLLPLQHGHPLWLPKPTKHSPPKEYRRQGVQIGDVGVITSDGGFEFLFNVCLPADHPINQFRGTPSNFTPIRWNGPIHQTPNYFRPGELICSRSSERLQLPIPYVNVLLRQFIPSDLLYRSPAGTERPIVLRFRNRRGAVLMLPNGASRFDCGDVAVFRRYADMNAPNWYRFFRVTLGREPENGSLRLVTGFDKSDSWTMALVDSDRSPSPSLIFYKKDHGRLSLEELSRSSVSQSPITIRCSTSVMKNQTLFLRAHPILLRGSELVWRRNPEATGAQRYSLPSTLPIRNVYYSRFNYLTPGSSRNGFLNDSDGYSSDTSEHYTAKNINTIDEEHDYDLPPSRSSNRSWGAVDDSILRDEIESDVTAVLVVTDDSDVAPLTETEEFVNLLRSTVEPGENGFEDVLIGLQDADAQRCVDLIQDVIDKFTTEYPELRQKAHRLLVKLSRSQDVLPSTLFIKGIELRDTNAQFGGAFGDIYRAVYRDLEVAIKRMRVFPSTPESNRQKLYKGFCREAILWRALKHPYVLPFLGVDSETFPGSFCLISPWMKNGTVLDYLGKTDGQDIDLRVPIEKLFEIAQGLAYLHSQEIVHGDLRGSNILVDSKCHACIADFGLSVFSDGTVRTDSSHHGGSVRWMAPELHDPARFRLEYVRRTFASDVYSFACVCVEENDHSQAFDMIQVQFSR</sequence>
<dbReference type="InterPro" id="IPR011009">
    <property type="entry name" value="Kinase-like_dom_sf"/>
</dbReference>
<dbReference type="Proteomes" id="UP000054988">
    <property type="component" value="Unassembled WGS sequence"/>
</dbReference>
<evidence type="ECO:0000313" key="2">
    <source>
        <dbReference type="EMBL" id="KTB45197.1"/>
    </source>
</evidence>
<dbReference type="PROSITE" id="PS00109">
    <property type="entry name" value="PROTEIN_KINASE_TYR"/>
    <property type="match status" value="1"/>
</dbReference>
<organism evidence="2 3">
    <name type="scientific">Moniliophthora roreri</name>
    <name type="common">Frosty pod rot fungus</name>
    <name type="synonym">Monilia roreri</name>
    <dbReference type="NCBI Taxonomy" id="221103"/>
    <lineage>
        <taxon>Eukaryota</taxon>
        <taxon>Fungi</taxon>
        <taxon>Dikarya</taxon>
        <taxon>Basidiomycota</taxon>
        <taxon>Agaricomycotina</taxon>
        <taxon>Agaricomycetes</taxon>
        <taxon>Agaricomycetidae</taxon>
        <taxon>Agaricales</taxon>
        <taxon>Marasmiineae</taxon>
        <taxon>Marasmiaceae</taxon>
        <taxon>Moniliophthora</taxon>
    </lineage>
</organism>
<dbReference type="Gene3D" id="1.10.510.10">
    <property type="entry name" value="Transferase(Phosphotransferase) domain 1"/>
    <property type="match status" value="1"/>
</dbReference>
<accession>A0A0W0G9F2</accession>
<dbReference type="PANTHER" id="PTHR44329">
    <property type="entry name" value="SERINE/THREONINE-PROTEIN KINASE TNNI3K-RELATED"/>
    <property type="match status" value="1"/>
</dbReference>
<dbReference type="AlphaFoldDB" id="A0A0W0G9F2"/>
<dbReference type="eggNOG" id="KOG0192">
    <property type="taxonomic scope" value="Eukaryota"/>
</dbReference>
<dbReference type="SUPFAM" id="SSF56112">
    <property type="entry name" value="Protein kinase-like (PK-like)"/>
    <property type="match status" value="1"/>
</dbReference>
<evidence type="ECO:0000259" key="1">
    <source>
        <dbReference type="PROSITE" id="PS50011"/>
    </source>
</evidence>
<name>A0A0W0G9F2_MONRR</name>
<dbReference type="GO" id="GO:0004674">
    <property type="term" value="F:protein serine/threonine kinase activity"/>
    <property type="evidence" value="ECO:0007669"/>
    <property type="project" value="TreeGrafter"/>
</dbReference>
<proteinExistence type="predicted"/>
<evidence type="ECO:0000313" key="3">
    <source>
        <dbReference type="Proteomes" id="UP000054988"/>
    </source>
</evidence>
<dbReference type="InterPro" id="IPR008266">
    <property type="entry name" value="Tyr_kinase_AS"/>
</dbReference>
<reference evidence="2 3" key="1">
    <citation type="submission" date="2015-12" db="EMBL/GenBank/DDBJ databases">
        <title>Draft genome sequence of Moniliophthora roreri, the causal agent of frosty pod rot of cacao.</title>
        <authorList>
            <person name="Aime M.C."/>
            <person name="Diaz-Valderrama J.R."/>
            <person name="Kijpornyongpan T."/>
            <person name="Phillips-Mora W."/>
        </authorList>
    </citation>
    <scope>NUCLEOTIDE SEQUENCE [LARGE SCALE GENOMIC DNA]</scope>
    <source>
        <strain evidence="2 3">MCA 2952</strain>
    </source>
</reference>
<dbReference type="GO" id="GO:0005524">
    <property type="term" value="F:ATP binding"/>
    <property type="evidence" value="ECO:0007669"/>
    <property type="project" value="InterPro"/>
</dbReference>
<dbReference type="PROSITE" id="PS50011">
    <property type="entry name" value="PROTEIN_KINASE_DOM"/>
    <property type="match status" value="1"/>
</dbReference>
<feature type="domain" description="Protein kinase" evidence="1">
    <location>
        <begin position="475"/>
        <end position="696"/>
    </location>
</feature>
<gene>
    <name evidence="2" type="ORF">WG66_2213</name>
</gene>
<dbReference type="EMBL" id="LATX01000742">
    <property type="protein sequence ID" value="KTB45197.1"/>
    <property type="molecule type" value="Genomic_DNA"/>
</dbReference>
<dbReference type="Pfam" id="PF07714">
    <property type="entry name" value="PK_Tyr_Ser-Thr"/>
    <property type="match status" value="1"/>
</dbReference>
<dbReference type="InterPro" id="IPR000719">
    <property type="entry name" value="Prot_kinase_dom"/>
</dbReference>
<comment type="caution">
    <text evidence="2">The sequence shown here is derived from an EMBL/GenBank/DDBJ whole genome shotgun (WGS) entry which is preliminary data.</text>
</comment>
<dbReference type="InterPro" id="IPR001245">
    <property type="entry name" value="Ser-Thr/Tyr_kinase_cat_dom"/>
</dbReference>
<dbReference type="InterPro" id="IPR051681">
    <property type="entry name" value="Ser/Thr_Kinases-Pseudokinases"/>
</dbReference>
<protein>
    <recommendedName>
        <fullName evidence="1">Protein kinase domain-containing protein</fullName>
    </recommendedName>
</protein>